<evidence type="ECO:0000256" key="5">
    <source>
        <dbReference type="ARBA" id="ARBA00012179"/>
    </source>
</evidence>
<evidence type="ECO:0000256" key="1">
    <source>
        <dbReference type="ARBA" id="ARBA00000928"/>
    </source>
</evidence>
<dbReference type="EC" id="3.1.26.5" evidence="5"/>
<keyword evidence="13" id="KW-0496">Mitochondrion</keyword>
<keyword evidence="6" id="KW-0819">tRNA processing</keyword>
<dbReference type="InterPro" id="IPR011990">
    <property type="entry name" value="TPR-like_helical_dom_sf"/>
</dbReference>
<dbReference type="Proteomes" id="UP001235939">
    <property type="component" value="Chromosome 03"/>
</dbReference>
<comment type="subcellular location">
    <subcellularLocation>
        <location evidence="3">Mitochondrion</location>
    </subcellularLocation>
</comment>
<evidence type="ECO:0000256" key="14">
    <source>
        <dbReference type="SAM" id="MobiDB-lite"/>
    </source>
</evidence>
<evidence type="ECO:0000256" key="6">
    <source>
        <dbReference type="ARBA" id="ARBA00022694"/>
    </source>
</evidence>
<comment type="catalytic activity">
    <reaction evidence="1">
        <text>Endonucleolytic cleavage of RNA, removing 5'-extranucleotides from tRNA precursor.</text>
        <dbReference type="EC" id="3.1.26.5"/>
    </reaction>
</comment>
<accession>A0ABY6K5W5</accession>
<evidence type="ECO:0000256" key="7">
    <source>
        <dbReference type="ARBA" id="ARBA00022722"/>
    </source>
</evidence>
<evidence type="ECO:0000256" key="9">
    <source>
        <dbReference type="ARBA" id="ARBA00022801"/>
    </source>
</evidence>
<sequence length="561" mass="62448">MTLIHLKGGAKAPRNREVSNTGQRISAKKSSKVLINSQVASSLNVSTAGFSDIRLRSGADPVPWNSVYFSTSGGSGFCWDDVESSAPDTMGLVVVGCPEIILSESATGVPVDAGQTVDVTIRWSCWRTDPTARSEASVQSEIGSSVSGMAHLSYFESKDKEEAILKVYDQIKQLDTIYDSIVLENIICGLSTTSSWSEGLELVKSAIVNPSHQTFLYLITAAFKNGDFATGLGYFPEICANSTISEQAALAFLDSLEANSTESNQSKINIVNDFCQVLGKTGIISTKNIITKLKSLIHSTRGTSHDNHVHVLQAMIIMVDLSCGSHGVCRRDSKCSHCWKSLHPKIFTEQEFNELREAVLKNLVMEKNIFMNTTPAEFKNFVTFINRNKPFDVVFDGLNLLYCQRHERKADMRISLFVNHYATREKKKVLVLGRNHMNKLNYKVMEEIRKIAHVYLLQNVSQDDAMFIYAAMMSGPQTYILTKDMLRNHLEKMPTPELKQSFSAWQATRQIIPAFFPTDTKVPPPHLITAQGSLTTGLHVPYGQAEDCYDYVKSWLCVQPK</sequence>
<evidence type="ECO:0000256" key="2">
    <source>
        <dbReference type="ARBA" id="ARBA00001946"/>
    </source>
</evidence>
<dbReference type="Gene3D" id="3.40.50.11980">
    <property type="match status" value="1"/>
</dbReference>
<dbReference type="Gene3D" id="1.25.40.10">
    <property type="entry name" value="Tetratricopeptide repeat domain"/>
    <property type="match status" value="1"/>
</dbReference>
<evidence type="ECO:0000256" key="13">
    <source>
        <dbReference type="ARBA" id="ARBA00023128"/>
    </source>
</evidence>
<evidence type="ECO:0000256" key="11">
    <source>
        <dbReference type="ARBA" id="ARBA00022842"/>
    </source>
</evidence>
<protein>
    <recommendedName>
        <fullName evidence="5">ribonuclease P</fullName>
        <ecNumber evidence="5">3.1.26.5</ecNumber>
    </recommendedName>
</protein>
<organism evidence="16 17">
    <name type="scientific">Cordylochernes scorpioides</name>
    <dbReference type="NCBI Taxonomy" id="51811"/>
    <lineage>
        <taxon>Eukaryota</taxon>
        <taxon>Metazoa</taxon>
        <taxon>Ecdysozoa</taxon>
        <taxon>Arthropoda</taxon>
        <taxon>Chelicerata</taxon>
        <taxon>Arachnida</taxon>
        <taxon>Pseudoscorpiones</taxon>
        <taxon>Cheliferoidea</taxon>
        <taxon>Chernetidae</taxon>
        <taxon>Cordylochernes</taxon>
    </lineage>
</organism>
<evidence type="ECO:0000256" key="10">
    <source>
        <dbReference type="ARBA" id="ARBA00022833"/>
    </source>
</evidence>
<gene>
    <name evidence="16" type="ORF">LAZ67_3000013</name>
</gene>
<dbReference type="EMBL" id="CP092865">
    <property type="protein sequence ID" value="UYV64236.1"/>
    <property type="molecule type" value="Genomic_DNA"/>
</dbReference>
<keyword evidence="10" id="KW-0862">Zinc</keyword>
<dbReference type="PANTHER" id="PTHR13547">
    <property type="match status" value="1"/>
</dbReference>
<evidence type="ECO:0000256" key="12">
    <source>
        <dbReference type="ARBA" id="ARBA00022946"/>
    </source>
</evidence>
<feature type="region of interest" description="Disordered" evidence="14">
    <location>
        <begin position="1"/>
        <end position="23"/>
    </location>
</feature>
<keyword evidence="12" id="KW-0809">Transit peptide</keyword>
<evidence type="ECO:0000313" key="16">
    <source>
        <dbReference type="EMBL" id="UYV64236.1"/>
    </source>
</evidence>
<name>A0ABY6K5W5_9ARAC</name>
<keyword evidence="9" id="KW-0378">Hydrolase</keyword>
<reference evidence="16 17" key="1">
    <citation type="submission" date="2022-01" db="EMBL/GenBank/DDBJ databases">
        <title>A chromosomal length assembly of Cordylochernes scorpioides.</title>
        <authorList>
            <person name="Zeh D."/>
            <person name="Zeh J."/>
        </authorList>
    </citation>
    <scope>NUCLEOTIDE SEQUENCE [LARGE SCALE GENOMIC DNA]</scope>
    <source>
        <strain evidence="16">IN4F17</strain>
        <tissue evidence="16">Whole Body</tissue>
    </source>
</reference>
<evidence type="ECO:0000256" key="3">
    <source>
        <dbReference type="ARBA" id="ARBA00004173"/>
    </source>
</evidence>
<evidence type="ECO:0000256" key="8">
    <source>
        <dbReference type="ARBA" id="ARBA00022723"/>
    </source>
</evidence>
<dbReference type="PANTHER" id="PTHR13547:SF1">
    <property type="entry name" value="MITOCHONDRIAL RIBONUCLEASE P CATALYTIC SUBUNIT"/>
    <property type="match status" value="1"/>
</dbReference>
<evidence type="ECO:0000259" key="15">
    <source>
        <dbReference type="Pfam" id="PF16953"/>
    </source>
</evidence>
<keyword evidence="8" id="KW-0479">Metal-binding</keyword>
<keyword evidence="17" id="KW-1185">Reference proteome</keyword>
<comment type="cofactor">
    <cofactor evidence="2">
        <name>Mg(2+)</name>
        <dbReference type="ChEBI" id="CHEBI:18420"/>
    </cofactor>
</comment>
<dbReference type="InterPro" id="IPR031595">
    <property type="entry name" value="PRORP_C"/>
</dbReference>
<proteinExistence type="inferred from homology"/>
<evidence type="ECO:0000256" key="4">
    <source>
        <dbReference type="ARBA" id="ARBA00007626"/>
    </source>
</evidence>
<keyword evidence="7" id="KW-0540">Nuclease</keyword>
<comment type="similarity">
    <text evidence="4">Belongs to the PPR family. P subfamily.</text>
</comment>
<feature type="domain" description="PRORP" evidence="15">
    <location>
        <begin position="332"/>
        <end position="557"/>
    </location>
</feature>
<evidence type="ECO:0000313" key="17">
    <source>
        <dbReference type="Proteomes" id="UP001235939"/>
    </source>
</evidence>
<dbReference type="Pfam" id="PF16953">
    <property type="entry name" value="PRORP"/>
    <property type="match status" value="1"/>
</dbReference>
<keyword evidence="11" id="KW-0460">Magnesium</keyword>